<sequence>MSSADLATKTGISKAMISRVETATTSSSLTTLQRLADGLGVPVTALFRGADVDREAVFTPSGSGSVTVRSGTRLGHEYRQLGLLKGIDGAIDPTLVTLTESSAVFPQFQHAGTEFFYMLEGEMVYGHGSYRYHLRPGDSLLIDGEAPHGPQELLEVPIRFLAIGQNQH</sequence>
<organism evidence="3 4">
    <name type="scientific">Amnibacterium flavum</name>
    <dbReference type="NCBI Taxonomy" id="2173173"/>
    <lineage>
        <taxon>Bacteria</taxon>
        <taxon>Bacillati</taxon>
        <taxon>Actinomycetota</taxon>
        <taxon>Actinomycetes</taxon>
        <taxon>Micrococcales</taxon>
        <taxon>Microbacteriaceae</taxon>
        <taxon>Amnibacterium</taxon>
    </lineage>
</organism>
<dbReference type="CDD" id="cd02209">
    <property type="entry name" value="cupin_XRE_C"/>
    <property type="match status" value="1"/>
</dbReference>
<dbReference type="SUPFAM" id="SSF51182">
    <property type="entry name" value="RmlC-like cupins"/>
    <property type="match status" value="1"/>
</dbReference>
<dbReference type="SUPFAM" id="SSF47413">
    <property type="entry name" value="lambda repressor-like DNA-binding domains"/>
    <property type="match status" value="1"/>
</dbReference>
<dbReference type="InterPro" id="IPR014710">
    <property type="entry name" value="RmlC-like_jellyroll"/>
</dbReference>
<dbReference type="GO" id="GO:0005829">
    <property type="term" value="C:cytosol"/>
    <property type="evidence" value="ECO:0007669"/>
    <property type="project" value="TreeGrafter"/>
</dbReference>
<dbReference type="AlphaFoldDB" id="A0A2V1HUP2"/>
<dbReference type="Pfam" id="PF07883">
    <property type="entry name" value="Cupin_2"/>
    <property type="match status" value="1"/>
</dbReference>
<proteinExistence type="predicted"/>
<dbReference type="InterPro" id="IPR050807">
    <property type="entry name" value="TransReg_Diox_bact_type"/>
</dbReference>
<evidence type="ECO:0000313" key="3">
    <source>
        <dbReference type="EMBL" id="PVZ96298.1"/>
    </source>
</evidence>
<dbReference type="InterPro" id="IPR010982">
    <property type="entry name" value="Lambda_DNA-bd_dom_sf"/>
</dbReference>
<dbReference type="Gene3D" id="2.60.120.10">
    <property type="entry name" value="Jelly Rolls"/>
    <property type="match status" value="1"/>
</dbReference>
<dbReference type="GO" id="GO:0003677">
    <property type="term" value="F:DNA binding"/>
    <property type="evidence" value="ECO:0007669"/>
    <property type="project" value="UniProtKB-KW"/>
</dbReference>
<dbReference type="PANTHER" id="PTHR46797">
    <property type="entry name" value="HTH-TYPE TRANSCRIPTIONAL REGULATOR"/>
    <property type="match status" value="1"/>
</dbReference>
<dbReference type="Gene3D" id="1.10.260.40">
    <property type="entry name" value="lambda repressor-like DNA-binding domains"/>
    <property type="match status" value="1"/>
</dbReference>
<dbReference type="Proteomes" id="UP000244893">
    <property type="component" value="Unassembled WGS sequence"/>
</dbReference>
<protein>
    <submittedName>
        <fullName evidence="3">DNA-binding protein</fullName>
    </submittedName>
</protein>
<dbReference type="GO" id="GO:0003700">
    <property type="term" value="F:DNA-binding transcription factor activity"/>
    <property type="evidence" value="ECO:0007669"/>
    <property type="project" value="TreeGrafter"/>
</dbReference>
<keyword evidence="1 3" id="KW-0238">DNA-binding</keyword>
<evidence type="ECO:0000259" key="2">
    <source>
        <dbReference type="PROSITE" id="PS50943"/>
    </source>
</evidence>
<dbReference type="Pfam" id="PF01381">
    <property type="entry name" value="HTH_3"/>
    <property type="match status" value="1"/>
</dbReference>
<keyword evidence="4" id="KW-1185">Reference proteome</keyword>
<name>A0A2V1HUP2_9MICO</name>
<evidence type="ECO:0000256" key="1">
    <source>
        <dbReference type="ARBA" id="ARBA00023125"/>
    </source>
</evidence>
<dbReference type="PANTHER" id="PTHR46797:SF1">
    <property type="entry name" value="METHYLPHOSPHONATE SYNTHASE"/>
    <property type="match status" value="1"/>
</dbReference>
<dbReference type="InterPro" id="IPR013096">
    <property type="entry name" value="Cupin_2"/>
</dbReference>
<feature type="domain" description="HTH cro/C1-type" evidence="2">
    <location>
        <begin position="1"/>
        <end position="46"/>
    </location>
</feature>
<dbReference type="InterPro" id="IPR011051">
    <property type="entry name" value="RmlC_Cupin_sf"/>
</dbReference>
<comment type="caution">
    <text evidence="3">The sequence shown here is derived from an EMBL/GenBank/DDBJ whole genome shotgun (WGS) entry which is preliminary data.</text>
</comment>
<reference evidence="3 4" key="1">
    <citation type="submission" date="2018-05" db="EMBL/GenBank/DDBJ databases">
        <title>Amnibacterium sp. M8JJ-5, whole genome shotgun sequence.</title>
        <authorList>
            <person name="Tuo L."/>
        </authorList>
    </citation>
    <scope>NUCLEOTIDE SEQUENCE [LARGE SCALE GENOMIC DNA]</scope>
    <source>
        <strain evidence="3 4">M8JJ-5</strain>
    </source>
</reference>
<dbReference type="OrthoDB" id="9805356at2"/>
<gene>
    <name evidence="3" type="ORF">DDQ50_01920</name>
</gene>
<dbReference type="EMBL" id="QEOP01000001">
    <property type="protein sequence ID" value="PVZ96298.1"/>
    <property type="molecule type" value="Genomic_DNA"/>
</dbReference>
<dbReference type="PROSITE" id="PS50943">
    <property type="entry name" value="HTH_CROC1"/>
    <property type="match status" value="1"/>
</dbReference>
<dbReference type="InterPro" id="IPR001387">
    <property type="entry name" value="Cro/C1-type_HTH"/>
</dbReference>
<accession>A0A2V1HUP2</accession>
<evidence type="ECO:0000313" key="4">
    <source>
        <dbReference type="Proteomes" id="UP000244893"/>
    </source>
</evidence>
<dbReference type="CDD" id="cd00093">
    <property type="entry name" value="HTH_XRE"/>
    <property type="match status" value="1"/>
</dbReference>